<keyword evidence="4" id="KW-1185">Reference proteome</keyword>
<dbReference type="KEGG" id="dru:Desru_3632"/>
<protein>
    <submittedName>
        <fullName evidence="3">Diguanylate cyclase</fullName>
    </submittedName>
</protein>
<dbReference type="PANTHER" id="PTHR46663">
    <property type="entry name" value="DIGUANYLATE CYCLASE DGCT-RELATED"/>
    <property type="match status" value="1"/>
</dbReference>
<dbReference type="PANTHER" id="PTHR46663:SF4">
    <property type="entry name" value="DIGUANYLATE CYCLASE DGCT-RELATED"/>
    <property type="match status" value="1"/>
</dbReference>
<dbReference type="GO" id="GO:0006355">
    <property type="term" value="P:regulation of DNA-templated transcription"/>
    <property type="evidence" value="ECO:0007669"/>
    <property type="project" value="InterPro"/>
</dbReference>
<dbReference type="SMART" id="SM00091">
    <property type="entry name" value="PAS"/>
    <property type="match status" value="1"/>
</dbReference>
<accession>F6DNE3</accession>
<dbReference type="SUPFAM" id="SSF55073">
    <property type="entry name" value="Nucleotide cyclase"/>
    <property type="match status" value="1"/>
</dbReference>
<dbReference type="InterPro" id="IPR000160">
    <property type="entry name" value="GGDEF_dom"/>
</dbReference>
<reference evidence="4" key="1">
    <citation type="submission" date="2011-05" db="EMBL/GenBank/DDBJ databases">
        <title>Complete sequence of Desulfotomaculum ruminis DSM 2154.</title>
        <authorList>
            <person name="Lucas S."/>
            <person name="Copeland A."/>
            <person name="Lapidus A."/>
            <person name="Cheng J.-F."/>
            <person name="Goodwin L."/>
            <person name="Pitluck S."/>
            <person name="Lu M."/>
            <person name="Detter J.C."/>
            <person name="Han C."/>
            <person name="Tapia R."/>
            <person name="Land M."/>
            <person name="Hauser L."/>
            <person name="Kyrpides N."/>
            <person name="Ivanova N."/>
            <person name="Mikhailova N."/>
            <person name="Pagani I."/>
            <person name="Stams A.J.M."/>
            <person name="Plugge C.M."/>
            <person name="Muyzer G."/>
            <person name="Kuever J."/>
            <person name="Parshina S.N."/>
            <person name="Ivanova A.E."/>
            <person name="Nazina T.N."/>
            <person name="Brambilla E."/>
            <person name="Spring S."/>
            <person name="Klenk H.-P."/>
            <person name="Woyke T."/>
        </authorList>
    </citation>
    <scope>NUCLEOTIDE SEQUENCE [LARGE SCALE GENOMIC DNA]</scope>
    <source>
        <strain evidence="4">ATCC 23193 / DSM 2154 / NCIB 8452 / DL</strain>
    </source>
</reference>
<evidence type="ECO:0000259" key="1">
    <source>
        <dbReference type="PROSITE" id="PS50112"/>
    </source>
</evidence>
<dbReference type="InterPro" id="IPR000014">
    <property type="entry name" value="PAS"/>
</dbReference>
<dbReference type="Pfam" id="PF13426">
    <property type="entry name" value="PAS_9"/>
    <property type="match status" value="1"/>
</dbReference>
<sequence length="299" mass="33551">MVSDNNFYREILDNLYDGVYFVDLARKITYWNKGAERLTGYQAGEVLGRCCSDNILMHMDQQGTNLCVGRCPLMIALSENRVHEAEVYLHHKEGHRLPVCVRVAPLIKEGKIIGAVEIFSDNTSKILALERIDELKGAIYTDPLTGVANRHFLEIYLATHLRELQDNDHSLAVALMNIDQLDTVSGIHGDDVRDEVIQMVAKTLLYGSRSFDVVGRWDQDTFLLIMSNITEEKVEIVTNRLRLLIKYSGFSRGNQIIGVTASSGVTLAEAEDTEETLMQRADALMRQSQKTGGDRVSMG</sequence>
<organism evidence="3 4">
    <name type="scientific">Desulforamulus ruminis (strain ATCC 23193 / DSM 2154 / NCIMB 8452 / DL)</name>
    <name type="common">Desulfotomaculum ruminis</name>
    <dbReference type="NCBI Taxonomy" id="696281"/>
    <lineage>
        <taxon>Bacteria</taxon>
        <taxon>Bacillati</taxon>
        <taxon>Bacillota</taxon>
        <taxon>Clostridia</taxon>
        <taxon>Eubacteriales</taxon>
        <taxon>Peptococcaceae</taxon>
        <taxon>Desulforamulus</taxon>
    </lineage>
</organism>
<dbReference type="PROSITE" id="PS50887">
    <property type="entry name" value="GGDEF"/>
    <property type="match status" value="1"/>
</dbReference>
<dbReference type="InterPro" id="IPR029787">
    <property type="entry name" value="Nucleotide_cyclase"/>
</dbReference>
<dbReference type="eggNOG" id="COG3706">
    <property type="taxonomic scope" value="Bacteria"/>
</dbReference>
<evidence type="ECO:0000313" key="3">
    <source>
        <dbReference type="EMBL" id="AEG61834.1"/>
    </source>
</evidence>
<dbReference type="Proteomes" id="UP000009234">
    <property type="component" value="Chromosome"/>
</dbReference>
<proteinExistence type="predicted"/>
<evidence type="ECO:0000313" key="4">
    <source>
        <dbReference type="Proteomes" id="UP000009234"/>
    </source>
</evidence>
<dbReference type="CDD" id="cd00130">
    <property type="entry name" value="PAS"/>
    <property type="match status" value="1"/>
</dbReference>
<dbReference type="InterPro" id="IPR035965">
    <property type="entry name" value="PAS-like_dom_sf"/>
</dbReference>
<dbReference type="InterPro" id="IPR052163">
    <property type="entry name" value="DGC-Regulatory_Protein"/>
</dbReference>
<gene>
    <name evidence="3" type="ordered locus">Desru_3632</name>
</gene>
<dbReference type="SMART" id="SM00267">
    <property type="entry name" value="GGDEF"/>
    <property type="match status" value="1"/>
</dbReference>
<feature type="domain" description="PAS" evidence="1">
    <location>
        <begin position="4"/>
        <end position="49"/>
    </location>
</feature>
<dbReference type="HOGENOM" id="CLU_000445_11_4_9"/>
<dbReference type="CDD" id="cd01949">
    <property type="entry name" value="GGDEF"/>
    <property type="match status" value="1"/>
</dbReference>
<reference evidence="3 4" key="2">
    <citation type="journal article" date="2012" name="Stand. Genomic Sci.">
        <title>Complete genome sequence of the sulfate-reducing firmicute Desulfotomaculum ruminis type strain (DL(T)).</title>
        <authorList>
            <person name="Spring S."/>
            <person name="Visser M."/>
            <person name="Lu M."/>
            <person name="Copeland A."/>
            <person name="Lapidus A."/>
            <person name="Lucas S."/>
            <person name="Cheng J.F."/>
            <person name="Han C."/>
            <person name="Tapia R."/>
            <person name="Goodwin L.A."/>
            <person name="Pitluck S."/>
            <person name="Ivanova N."/>
            <person name="Land M."/>
            <person name="Hauser L."/>
            <person name="Larimer F."/>
            <person name="Rohde M."/>
            <person name="Goker M."/>
            <person name="Detter J.C."/>
            <person name="Kyrpides N.C."/>
            <person name="Woyke T."/>
            <person name="Schaap P.J."/>
            <person name="Plugge C.M."/>
            <person name="Muyzer G."/>
            <person name="Kuever J."/>
            <person name="Pereira I.A."/>
            <person name="Parshina S.N."/>
            <person name="Bernier-Latmani R."/>
            <person name="Stams A.J."/>
            <person name="Klenk H.P."/>
        </authorList>
    </citation>
    <scope>NUCLEOTIDE SEQUENCE [LARGE SCALE GENOMIC DNA]</scope>
    <source>
        <strain evidence="4">ATCC 23193 / DSM 2154 / NCIB 8452 / DL</strain>
    </source>
</reference>
<name>F6DNE3_DESRL</name>
<dbReference type="PROSITE" id="PS50112">
    <property type="entry name" value="PAS"/>
    <property type="match status" value="1"/>
</dbReference>
<dbReference type="EMBL" id="CP002780">
    <property type="protein sequence ID" value="AEG61834.1"/>
    <property type="molecule type" value="Genomic_DNA"/>
</dbReference>
<dbReference type="NCBIfam" id="TIGR00229">
    <property type="entry name" value="sensory_box"/>
    <property type="match status" value="1"/>
</dbReference>
<dbReference type="NCBIfam" id="TIGR00254">
    <property type="entry name" value="GGDEF"/>
    <property type="match status" value="1"/>
</dbReference>
<dbReference type="Gene3D" id="3.30.70.270">
    <property type="match status" value="1"/>
</dbReference>
<feature type="domain" description="GGDEF" evidence="2">
    <location>
        <begin position="169"/>
        <end position="299"/>
    </location>
</feature>
<dbReference type="Gene3D" id="3.30.450.20">
    <property type="entry name" value="PAS domain"/>
    <property type="match status" value="1"/>
</dbReference>
<dbReference type="SUPFAM" id="SSF55785">
    <property type="entry name" value="PYP-like sensor domain (PAS domain)"/>
    <property type="match status" value="1"/>
</dbReference>
<dbReference type="STRING" id="696281.Desru_3632"/>
<dbReference type="InterPro" id="IPR043128">
    <property type="entry name" value="Rev_trsase/Diguanyl_cyclase"/>
</dbReference>
<dbReference type="AlphaFoldDB" id="F6DNE3"/>
<dbReference type="Pfam" id="PF00990">
    <property type="entry name" value="GGDEF"/>
    <property type="match status" value="1"/>
</dbReference>
<evidence type="ECO:0000259" key="2">
    <source>
        <dbReference type="PROSITE" id="PS50887"/>
    </source>
</evidence>